<comment type="caution">
    <text evidence="2">The sequence shown here is derived from an EMBL/GenBank/DDBJ whole genome shotgun (WGS) entry which is preliminary data.</text>
</comment>
<protein>
    <submittedName>
        <fullName evidence="2">Uncharacterized protein</fullName>
    </submittedName>
</protein>
<feature type="compositionally biased region" description="Low complexity" evidence="1">
    <location>
        <begin position="1"/>
        <end position="16"/>
    </location>
</feature>
<evidence type="ECO:0000256" key="1">
    <source>
        <dbReference type="SAM" id="MobiDB-lite"/>
    </source>
</evidence>
<feature type="region of interest" description="Disordered" evidence="1">
    <location>
        <begin position="239"/>
        <end position="272"/>
    </location>
</feature>
<dbReference type="AlphaFoldDB" id="A0AAN6PR76"/>
<evidence type="ECO:0000313" key="3">
    <source>
        <dbReference type="Proteomes" id="UP001305647"/>
    </source>
</evidence>
<evidence type="ECO:0000313" key="2">
    <source>
        <dbReference type="EMBL" id="KAK4096228.1"/>
    </source>
</evidence>
<dbReference type="Proteomes" id="UP001305647">
    <property type="component" value="Unassembled WGS sequence"/>
</dbReference>
<proteinExistence type="predicted"/>
<keyword evidence="3" id="KW-1185">Reference proteome</keyword>
<organism evidence="2 3">
    <name type="scientific">Parathielavia hyrcaniae</name>
    <dbReference type="NCBI Taxonomy" id="113614"/>
    <lineage>
        <taxon>Eukaryota</taxon>
        <taxon>Fungi</taxon>
        <taxon>Dikarya</taxon>
        <taxon>Ascomycota</taxon>
        <taxon>Pezizomycotina</taxon>
        <taxon>Sordariomycetes</taxon>
        <taxon>Sordariomycetidae</taxon>
        <taxon>Sordariales</taxon>
        <taxon>Chaetomiaceae</taxon>
        <taxon>Parathielavia</taxon>
    </lineage>
</organism>
<gene>
    <name evidence="2" type="ORF">N658DRAFT_490123</name>
</gene>
<feature type="region of interest" description="Disordered" evidence="1">
    <location>
        <begin position="1"/>
        <end position="21"/>
    </location>
</feature>
<accession>A0AAN6PR76</accession>
<dbReference type="EMBL" id="MU863728">
    <property type="protein sequence ID" value="KAK4096228.1"/>
    <property type="molecule type" value="Genomic_DNA"/>
</dbReference>
<reference evidence="2" key="1">
    <citation type="journal article" date="2023" name="Mol. Phylogenet. Evol.">
        <title>Genome-scale phylogeny and comparative genomics of the fungal order Sordariales.</title>
        <authorList>
            <person name="Hensen N."/>
            <person name="Bonometti L."/>
            <person name="Westerberg I."/>
            <person name="Brannstrom I.O."/>
            <person name="Guillou S."/>
            <person name="Cros-Aarteil S."/>
            <person name="Calhoun S."/>
            <person name="Haridas S."/>
            <person name="Kuo A."/>
            <person name="Mondo S."/>
            <person name="Pangilinan J."/>
            <person name="Riley R."/>
            <person name="LaButti K."/>
            <person name="Andreopoulos B."/>
            <person name="Lipzen A."/>
            <person name="Chen C."/>
            <person name="Yan M."/>
            <person name="Daum C."/>
            <person name="Ng V."/>
            <person name="Clum A."/>
            <person name="Steindorff A."/>
            <person name="Ohm R.A."/>
            <person name="Martin F."/>
            <person name="Silar P."/>
            <person name="Natvig D.O."/>
            <person name="Lalanne C."/>
            <person name="Gautier V."/>
            <person name="Ament-Velasquez S.L."/>
            <person name="Kruys A."/>
            <person name="Hutchinson M.I."/>
            <person name="Powell A.J."/>
            <person name="Barry K."/>
            <person name="Miller A.N."/>
            <person name="Grigoriev I.V."/>
            <person name="Debuchy R."/>
            <person name="Gladieux P."/>
            <person name="Hiltunen Thoren M."/>
            <person name="Johannesson H."/>
        </authorList>
    </citation>
    <scope>NUCLEOTIDE SEQUENCE</scope>
    <source>
        <strain evidence="2">CBS 757.83</strain>
    </source>
</reference>
<reference evidence="2" key="2">
    <citation type="submission" date="2023-05" db="EMBL/GenBank/DDBJ databases">
        <authorList>
            <consortium name="Lawrence Berkeley National Laboratory"/>
            <person name="Steindorff A."/>
            <person name="Hensen N."/>
            <person name="Bonometti L."/>
            <person name="Westerberg I."/>
            <person name="Brannstrom I.O."/>
            <person name="Guillou S."/>
            <person name="Cros-Aarteil S."/>
            <person name="Calhoun S."/>
            <person name="Haridas S."/>
            <person name="Kuo A."/>
            <person name="Mondo S."/>
            <person name="Pangilinan J."/>
            <person name="Riley R."/>
            <person name="Labutti K."/>
            <person name="Andreopoulos B."/>
            <person name="Lipzen A."/>
            <person name="Chen C."/>
            <person name="Yanf M."/>
            <person name="Daum C."/>
            <person name="Ng V."/>
            <person name="Clum A."/>
            <person name="Ohm R."/>
            <person name="Martin F."/>
            <person name="Silar P."/>
            <person name="Natvig D."/>
            <person name="Lalanne C."/>
            <person name="Gautier V."/>
            <person name="Ament-Velasquez S.L."/>
            <person name="Kruys A."/>
            <person name="Hutchinson M.I."/>
            <person name="Powell A.J."/>
            <person name="Barry K."/>
            <person name="Miller A.N."/>
            <person name="Grigoriev I.V."/>
            <person name="Debuchy R."/>
            <person name="Gladieux P."/>
            <person name="Thoren M.H."/>
            <person name="Johannesson H."/>
        </authorList>
    </citation>
    <scope>NUCLEOTIDE SEQUENCE</scope>
    <source>
        <strain evidence="2">CBS 757.83</strain>
    </source>
</reference>
<name>A0AAN6PR76_9PEZI</name>
<sequence length="272" mass="28628">MATTPATTATSNVTTGRAEDGLPRFTPAPDCFTDLYRFRFYSCGPDSLSCTYFQVGKRWGDTSCIPDFPIHPATDCPVSYTAVATEERVDIYGTKCDVACCPEGFGFTFNGPSSLATALVEHLQVPLKCVARTPTLPGRDGPPWTVTVTHPNSPGTAAALGGVVTIGTSDILVATYARVVYQVHDGSTCASNCRHPWKTGDPWPVPTTTSSPLSNTATGIPEPCRHFCDARPPLAGLNIGPIGGGAGSRLRGPVARGGRNPTLEGRKSPSDL</sequence>